<protein>
    <submittedName>
        <fullName evidence="1">Uncharacterized protein</fullName>
    </submittedName>
</protein>
<gene>
    <name evidence="1" type="ORF">MM415B04311_0002</name>
</gene>
<evidence type="ECO:0000313" key="1">
    <source>
        <dbReference type="EMBL" id="QJA93220.1"/>
    </source>
</evidence>
<proteinExistence type="predicted"/>
<dbReference type="AlphaFoldDB" id="A0A6M3LEK2"/>
<reference evidence="1" key="1">
    <citation type="submission" date="2020-03" db="EMBL/GenBank/DDBJ databases">
        <title>The deep terrestrial virosphere.</title>
        <authorList>
            <person name="Holmfeldt K."/>
            <person name="Nilsson E."/>
            <person name="Simone D."/>
            <person name="Lopez-Fernandez M."/>
            <person name="Wu X."/>
            <person name="de Brujin I."/>
            <person name="Lundin D."/>
            <person name="Andersson A."/>
            <person name="Bertilsson S."/>
            <person name="Dopson M."/>
        </authorList>
    </citation>
    <scope>NUCLEOTIDE SEQUENCE</scope>
    <source>
        <strain evidence="1">MM415B04311</strain>
    </source>
</reference>
<organism evidence="1">
    <name type="scientific">viral metagenome</name>
    <dbReference type="NCBI Taxonomy" id="1070528"/>
    <lineage>
        <taxon>unclassified sequences</taxon>
        <taxon>metagenomes</taxon>
        <taxon>organismal metagenomes</taxon>
    </lineage>
</organism>
<dbReference type="EMBL" id="MT143132">
    <property type="protein sequence ID" value="QJA93220.1"/>
    <property type="molecule type" value="Genomic_DNA"/>
</dbReference>
<name>A0A6M3LEK2_9ZZZZ</name>
<accession>A0A6M3LEK2</accession>
<sequence>MTGILRQLEIAEREVAVLRTMIREGLASLPDNPHIRRSHVDGVSAFSIEASAICGLSAISHDWKHLYKMMSQWLDNVSVEHMAEAINTAMQKKYFIHRRVRYHLCDEVIAHIESLL</sequence>